<name>A0A2W5NW13_9SPHN</name>
<dbReference type="AlphaFoldDB" id="A0A2W5NW13"/>
<evidence type="ECO:0000256" key="4">
    <source>
        <dbReference type="SAM" id="Phobius"/>
    </source>
</evidence>
<proteinExistence type="inferred from homology"/>
<keyword evidence="4" id="KW-1133">Transmembrane helix</keyword>
<comment type="similarity">
    <text evidence="1">Belongs to the glycosyltransferase 2 family.</text>
</comment>
<dbReference type="Proteomes" id="UP000249082">
    <property type="component" value="Unassembled WGS sequence"/>
</dbReference>
<feature type="transmembrane region" description="Helical" evidence="4">
    <location>
        <begin position="298"/>
        <end position="320"/>
    </location>
</feature>
<keyword evidence="3 5" id="KW-0808">Transferase</keyword>
<reference evidence="5 6" key="1">
    <citation type="submission" date="2017-08" db="EMBL/GenBank/DDBJ databases">
        <title>Infants hospitalized years apart are colonized by the same room-sourced microbial strains.</title>
        <authorList>
            <person name="Brooks B."/>
            <person name="Olm M.R."/>
            <person name="Firek B.A."/>
            <person name="Baker R."/>
            <person name="Thomas B.C."/>
            <person name="Morowitz M.J."/>
            <person name="Banfield J.F."/>
        </authorList>
    </citation>
    <scope>NUCLEOTIDE SEQUENCE [LARGE SCALE GENOMIC DNA]</scope>
    <source>
        <strain evidence="5">S2_005_002_R2_33</strain>
    </source>
</reference>
<gene>
    <name evidence="5" type="ORF">DI555_01765</name>
</gene>
<dbReference type="InterPro" id="IPR029044">
    <property type="entry name" value="Nucleotide-diphossugar_trans"/>
</dbReference>
<feature type="transmembrane region" description="Helical" evidence="4">
    <location>
        <begin position="327"/>
        <end position="345"/>
    </location>
</feature>
<dbReference type="CDD" id="cd06438">
    <property type="entry name" value="EpsO_like"/>
    <property type="match status" value="1"/>
</dbReference>
<dbReference type="SUPFAM" id="SSF53448">
    <property type="entry name" value="Nucleotide-diphospho-sugar transferases"/>
    <property type="match status" value="1"/>
</dbReference>
<evidence type="ECO:0000256" key="3">
    <source>
        <dbReference type="ARBA" id="ARBA00022679"/>
    </source>
</evidence>
<keyword evidence="4" id="KW-0812">Transmembrane</keyword>
<dbReference type="PANTHER" id="PTHR43630">
    <property type="entry name" value="POLY-BETA-1,6-N-ACETYL-D-GLUCOSAMINE SYNTHASE"/>
    <property type="match status" value="1"/>
</dbReference>
<keyword evidence="2" id="KW-0328">Glycosyltransferase</keyword>
<dbReference type="Pfam" id="PF13641">
    <property type="entry name" value="Glyco_tranf_2_3"/>
    <property type="match status" value="1"/>
</dbReference>
<evidence type="ECO:0000313" key="5">
    <source>
        <dbReference type="EMBL" id="PZQ57666.1"/>
    </source>
</evidence>
<accession>A0A2W5NW13</accession>
<dbReference type="PANTHER" id="PTHR43630:SF1">
    <property type="entry name" value="POLY-BETA-1,6-N-ACETYL-D-GLUCOSAMINE SYNTHASE"/>
    <property type="match status" value="1"/>
</dbReference>
<protein>
    <submittedName>
        <fullName evidence="5">Glycosyl transferase</fullName>
    </submittedName>
</protein>
<dbReference type="Gene3D" id="3.90.550.10">
    <property type="entry name" value="Spore Coat Polysaccharide Biosynthesis Protein SpsA, Chain A"/>
    <property type="match status" value="1"/>
</dbReference>
<keyword evidence="4" id="KW-0472">Membrane</keyword>
<evidence type="ECO:0000256" key="2">
    <source>
        <dbReference type="ARBA" id="ARBA00022676"/>
    </source>
</evidence>
<sequence length="390" mass="42165">MLQALVWTMALGTSIPAIVLAAECLVAQRRTVRPATVPAAPPYVVLMPAHDEARGIEPVIAAVLEQLRPCDELVVVADNCTDATAEIARELGATVIERWDAARRGKGYALKFGREFLALRCSGRDACVVIVLDADCVPGPAALPTLAALAEMRQAAVQGAYLLEPPRHADAVVRVSCFAFLVKNLVRQVALDRLADVALLQGSGMAFPHTMFAGMRWATASLVEDLDMGLDLLLAGRSVIFAENARFVGTASSRQGTAGQRRRWEHGMLQTMTRYVPRLLAAAWRERRAGLAMVALDLLVPPTVLLAMALAAAIVLAALVDGAGLPLCILLASSLGLGLVLLAVWQRHARAILPLSSLVQIPGYMLWKLPLLMQFVTRRQRAWLRTERDP</sequence>
<evidence type="ECO:0000256" key="1">
    <source>
        <dbReference type="ARBA" id="ARBA00006739"/>
    </source>
</evidence>
<dbReference type="GO" id="GO:0016757">
    <property type="term" value="F:glycosyltransferase activity"/>
    <property type="evidence" value="ECO:0007669"/>
    <property type="project" value="UniProtKB-KW"/>
</dbReference>
<comment type="caution">
    <text evidence="5">The sequence shown here is derived from an EMBL/GenBank/DDBJ whole genome shotgun (WGS) entry which is preliminary data.</text>
</comment>
<organism evidence="5 6">
    <name type="scientific">Novosphingobium pentaromativorans</name>
    <dbReference type="NCBI Taxonomy" id="205844"/>
    <lineage>
        <taxon>Bacteria</taxon>
        <taxon>Pseudomonadati</taxon>
        <taxon>Pseudomonadota</taxon>
        <taxon>Alphaproteobacteria</taxon>
        <taxon>Sphingomonadales</taxon>
        <taxon>Sphingomonadaceae</taxon>
        <taxon>Novosphingobium</taxon>
    </lineage>
</organism>
<evidence type="ECO:0000313" key="6">
    <source>
        <dbReference type="Proteomes" id="UP000249082"/>
    </source>
</evidence>
<dbReference type="EMBL" id="QFPX01000001">
    <property type="protein sequence ID" value="PZQ57666.1"/>
    <property type="molecule type" value="Genomic_DNA"/>
</dbReference>